<evidence type="ECO:0000313" key="2">
    <source>
        <dbReference type="EMBL" id="AGY58544.1"/>
    </source>
</evidence>
<name>U5QLQ0_GLOK1</name>
<dbReference type="KEGG" id="glj:GKIL_2298"/>
<dbReference type="InterPro" id="IPR001296">
    <property type="entry name" value="Glyco_trans_1"/>
</dbReference>
<dbReference type="SUPFAM" id="SSF53756">
    <property type="entry name" value="UDP-Glycosyltransferase/glycogen phosphorylase"/>
    <property type="match status" value="1"/>
</dbReference>
<gene>
    <name evidence="2" type="ORF">GKIL_2298</name>
</gene>
<dbReference type="AlphaFoldDB" id="U5QLQ0"/>
<dbReference type="eggNOG" id="COG0438">
    <property type="taxonomic scope" value="Bacteria"/>
</dbReference>
<dbReference type="PANTHER" id="PTHR45947">
    <property type="entry name" value="SULFOQUINOVOSYL TRANSFERASE SQD2"/>
    <property type="match status" value="1"/>
</dbReference>
<reference evidence="2 3" key="1">
    <citation type="journal article" date="2013" name="PLoS ONE">
        <title>Cultivation and Complete Genome Sequencing of Gloeobacter kilaueensis sp. nov., from a Lava Cave in Kilauea Caldera, Hawai'i.</title>
        <authorList>
            <person name="Saw J.H."/>
            <person name="Schatz M."/>
            <person name="Brown M.V."/>
            <person name="Kunkel D.D."/>
            <person name="Foster J.S."/>
            <person name="Shick H."/>
            <person name="Christensen S."/>
            <person name="Hou S."/>
            <person name="Wan X."/>
            <person name="Donachie S.P."/>
        </authorList>
    </citation>
    <scope>NUCLEOTIDE SEQUENCE [LARGE SCALE GENOMIC DNA]</scope>
    <source>
        <strain evidence="3">JS</strain>
    </source>
</reference>
<dbReference type="OrthoDB" id="9801609at2"/>
<dbReference type="STRING" id="1183438.GKIL_2298"/>
<dbReference type="PATRIC" id="fig|1183438.3.peg.2258"/>
<dbReference type="Proteomes" id="UP000017396">
    <property type="component" value="Chromosome"/>
</dbReference>
<sequence length="371" mass="42654">MKVALVHDYLIKHGGSENVLEALLQLFPDVPIYTSYYSAETLPACWRSRDIRTSFLQKIPLGKTANYQQRLQYLLPLLPVAFENFDLREYDLVISSAHAFAKGVLTRQDALHVSYMHTPTRYLWDMTWEYQRNFRKPLLGSLMPPVLSLLRTWDYQAAQRPDYLIANSRYIQQRIAKFYRRSSTLVYPPVDTKFFVPAATPSLDYYLVAGRFVPYKRLDLAVEAFNRLGLPLWVVGEGPELERLRSVARQNIVFYPHQPRAQLAEFFANCRALIFPGEEDFGILPVEVQACGRPVIAFGRGGATETVVPDETGVLFSEQSVESLMSAVWRAEQRDWSSRIIRAHAEGFSQERFLESVRGCIERALRGDLNF</sequence>
<dbReference type="Gene3D" id="3.40.50.2000">
    <property type="entry name" value="Glycogen Phosphorylase B"/>
    <property type="match status" value="2"/>
</dbReference>
<dbReference type="HOGENOM" id="CLU_041001_0_0_3"/>
<evidence type="ECO:0000313" key="3">
    <source>
        <dbReference type="Proteomes" id="UP000017396"/>
    </source>
</evidence>
<keyword evidence="3" id="KW-1185">Reference proteome</keyword>
<proteinExistence type="predicted"/>
<dbReference type="InterPro" id="IPR050194">
    <property type="entry name" value="Glycosyltransferase_grp1"/>
</dbReference>
<dbReference type="RefSeq" id="WP_023173706.1">
    <property type="nucleotide sequence ID" value="NC_022600.1"/>
</dbReference>
<keyword evidence="2" id="KW-0808">Transferase</keyword>
<dbReference type="PANTHER" id="PTHR45947:SF3">
    <property type="entry name" value="SULFOQUINOVOSYL TRANSFERASE SQD2"/>
    <property type="match status" value="1"/>
</dbReference>
<dbReference type="GO" id="GO:0016757">
    <property type="term" value="F:glycosyltransferase activity"/>
    <property type="evidence" value="ECO:0007669"/>
    <property type="project" value="InterPro"/>
</dbReference>
<feature type="domain" description="Glycosyl transferase family 1" evidence="1">
    <location>
        <begin position="204"/>
        <end position="332"/>
    </location>
</feature>
<dbReference type="Pfam" id="PF00534">
    <property type="entry name" value="Glycos_transf_1"/>
    <property type="match status" value="1"/>
</dbReference>
<dbReference type="EMBL" id="CP003587">
    <property type="protein sequence ID" value="AGY58544.1"/>
    <property type="molecule type" value="Genomic_DNA"/>
</dbReference>
<accession>U5QLQ0</accession>
<protein>
    <submittedName>
        <fullName evidence="2">Glycosyl transferase group 1</fullName>
    </submittedName>
</protein>
<evidence type="ECO:0000259" key="1">
    <source>
        <dbReference type="Pfam" id="PF00534"/>
    </source>
</evidence>
<organism evidence="2 3">
    <name type="scientific">Gloeobacter kilaueensis (strain ATCC BAA-2537 / CCAP 1431/1 / ULC 316 / JS1)</name>
    <dbReference type="NCBI Taxonomy" id="1183438"/>
    <lineage>
        <taxon>Bacteria</taxon>
        <taxon>Bacillati</taxon>
        <taxon>Cyanobacteriota</taxon>
        <taxon>Cyanophyceae</taxon>
        <taxon>Gloeobacterales</taxon>
        <taxon>Gloeobacteraceae</taxon>
        <taxon>Gloeobacter</taxon>
    </lineage>
</organism>